<gene>
    <name evidence="1" type="ordered locus">Slin_1683</name>
</gene>
<protein>
    <submittedName>
        <fullName evidence="1">Uncharacterized protein</fullName>
    </submittedName>
</protein>
<accession>D2QPZ6</accession>
<dbReference type="Proteomes" id="UP000002028">
    <property type="component" value="Chromosome"/>
</dbReference>
<dbReference type="HOGENOM" id="CLU_183764_0_0_10"/>
<dbReference type="AlphaFoldDB" id="D2QPZ6"/>
<dbReference type="Gene3D" id="1.10.260.40">
    <property type="entry name" value="lambda repressor-like DNA-binding domains"/>
    <property type="match status" value="1"/>
</dbReference>
<proteinExistence type="predicted"/>
<name>D2QPZ6_SPILD</name>
<dbReference type="EMBL" id="CP001769">
    <property type="protein sequence ID" value="ADB37729.1"/>
    <property type="molecule type" value="Genomic_DNA"/>
</dbReference>
<dbReference type="KEGG" id="sli:Slin_1683"/>
<dbReference type="InterPro" id="IPR010982">
    <property type="entry name" value="Lambda_DNA-bd_dom_sf"/>
</dbReference>
<evidence type="ECO:0000313" key="1">
    <source>
        <dbReference type="EMBL" id="ADB37729.1"/>
    </source>
</evidence>
<reference evidence="1 2" key="1">
    <citation type="journal article" date="2010" name="Stand. Genomic Sci.">
        <title>Complete genome sequence of Spirosoma linguale type strain (1).</title>
        <authorList>
            <person name="Lail K."/>
            <person name="Sikorski J."/>
            <person name="Saunders E."/>
            <person name="Lapidus A."/>
            <person name="Glavina Del Rio T."/>
            <person name="Copeland A."/>
            <person name="Tice H."/>
            <person name="Cheng J.-F."/>
            <person name="Lucas S."/>
            <person name="Nolan M."/>
            <person name="Bruce D."/>
            <person name="Goodwin L."/>
            <person name="Pitluck S."/>
            <person name="Ivanova N."/>
            <person name="Mavromatis K."/>
            <person name="Ovchinnikova G."/>
            <person name="Pati A."/>
            <person name="Chen A."/>
            <person name="Palaniappan K."/>
            <person name="Land M."/>
            <person name="Hauser L."/>
            <person name="Chang Y.-J."/>
            <person name="Jeffries C.D."/>
            <person name="Chain P."/>
            <person name="Brettin T."/>
            <person name="Detter J.C."/>
            <person name="Schuetze A."/>
            <person name="Rohde M."/>
            <person name="Tindall B.J."/>
            <person name="Goeker M."/>
            <person name="Bristow J."/>
            <person name="Eisen J.A."/>
            <person name="Markowitz V."/>
            <person name="Hugenholtz P."/>
            <person name="Kyrpides N.C."/>
            <person name="Klenk H.-P."/>
            <person name="Chen F."/>
        </authorList>
    </citation>
    <scope>NUCLEOTIDE SEQUENCE [LARGE SCALE GENOMIC DNA]</scope>
    <source>
        <strain evidence="2">ATCC 33905 / DSM 74 / LMG 10896 / Claus 1</strain>
    </source>
</reference>
<organism evidence="1 2">
    <name type="scientific">Spirosoma linguale (strain ATCC 33905 / DSM 74 / LMG 10896 / Claus 1)</name>
    <dbReference type="NCBI Taxonomy" id="504472"/>
    <lineage>
        <taxon>Bacteria</taxon>
        <taxon>Pseudomonadati</taxon>
        <taxon>Bacteroidota</taxon>
        <taxon>Cytophagia</taxon>
        <taxon>Cytophagales</taxon>
        <taxon>Cytophagaceae</taxon>
        <taxon>Spirosoma</taxon>
    </lineage>
</organism>
<evidence type="ECO:0000313" key="2">
    <source>
        <dbReference type="Proteomes" id="UP000002028"/>
    </source>
</evidence>
<sequence length="95" mass="11192">MQAPLSQAINQRFFAAIDELVKRKQMRGRNTFVTRYGLNQGNFYRLRQEPQREFELCYLTWLVLDYGVSSQWLLTGEGEMFSKRVVPTTKQPTLV</sequence>
<dbReference type="eggNOG" id="ENOG5033IFR">
    <property type="taxonomic scope" value="Bacteria"/>
</dbReference>
<dbReference type="RefSeq" id="WP_012926280.1">
    <property type="nucleotide sequence ID" value="NC_013730.1"/>
</dbReference>
<dbReference type="GO" id="GO:0003677">
    <property type="term" value="F:DNA binding"/>
    <property type="evidence" value="ECO:0007669"/>
    <property type="project" value="InterPro"/>
</dbReference>
<keyword evidence="2" id="KW-1185">Reference proteome</keyword>